<keyword evidence="2" id="KW-0964">Secreted</keyword>
<comment type="subcellular location">
    <subcellularLocation>
        <location evidence="1">Secreted</location>
    </subcellularLocation>
</comment>
<evidence type="ECO:0000256" key="3">
    <source>
        <dbReference type="SAM" id="SignalP"/>
    </source>
</evidence>
<sequence length="118" mass="13274">MLKMGVVLFIVLVLFPLATLQLDADQPVERYAENKQLLNPDERRGIILHALGQRVCCPFGGCHELCTAATVSAEHPWRCAGRFIQQRQRLLISCIIAPRLLSKNDEHDCTLVQISCSF</sequence>
<dbReference type="GO" id="GO:0005576">
    <property type="term" value="C:extracellular region"/>
    <property type="evidence" value="ECO:0007669"/>
    <property type="project" value="UniProtKB-SubCell"/>
</dbReference>
<keyword evidence="3" id="KW-0732">Signal</keyword>
<dbReference type="Pfam" id="PF02950">
    <property type="entry name" value="Conotoxin"/>
    <property type="match status" value="1"/>
</dbReference>
<evidence type="ECO:0000313" key="4">
    <source>
        <dbReference type="EMBL" id="BAO02092.1"/>
    </source>
</evidence>
<feature type="signal peptide" evidence="3">
    <location>
        <begin position="1"/>
        <end position="24"/>
    </location>
</feature>
<dbReference type="AlphaFoldDB" id="U6C246"/>
<dbReference type="GO" id="GO:0008200">
    <property type="term" value="F:ion channel inhibitor activity"/>
    <property type="evidence" value="ECO:0007669"/>
    <property type="project" value="InterPro"/>
</dbReference>
<dbReference type="InterPro" id="IPR004214">
    <property type="entry name" value="Conotoxin"/>
</dbReference>
<protein>
    <submittedName>
        <fullName evidence="4">Mr_precursor_018</fullName>
    </submittedName>
</protein>
<proteinExistence type="evidence at transcript level"/>
<organism evidence="4">
    <name type="scientific">Conus marmoreus</name>
    <name type="common">Marble cone</name>
    <dbReference type="NCBI Taxonomy" id="42752"/>
    <lineage>
        <taxon>Eukaryota</taxon>
        <taxon>Metazoa</taxon>
        <taxon>Spiralia</taxon>
        <taxon>Lophotrochozoa</taxon>
        <taxon>Mollusca</taxon>
        <taxon>Gastropoda</taxon>
        <taxon>Caenogastropoda</taxon>
        <taxon>Neogastropoda</taxon>
        <taxon>Conoidea</taxon>
        <taxon>Conidae</taxon>
        <taxon>Conus</taxon>
    </lineage>
</organism>
<reference evidence="4" key="1">
    <citation type="journal article" date="2013" name="BMC Genomics">
        <title>Systematic interrogation of the Conus marmoreus venom duct transcriptome with ConoSorter reveals 158 novel conotoxins and 13 new gene superfamilies.</title>
        <authorList>
            <person name="Lavergne V."/>
            <person name="Dutertre S."/>
            <person name="Jin A."/>
            <person name="Lewis R.J."/>
            <person name="Taft R.J."/>
            <person name="Alewood P.F."/>
        </authorList>
    </citation>
    <scope>NUCLEOTIDE SEQUENCE</scope>
</reference>
<feature type="chain" id="PRO_5004668463" evidence="3">
    <location>
        <begin position="25"/>
        <end position="118"/>
    </location>
</feature>
<evidence type="ECO:0000256" key="2">
    <source>
        <dbReference type="ARBA" id="ARBA00022525"/>
    </source>
</evidence>
<name>U6C246_CONMR</name>
<accession>U6C246</accession>
<evidence type="ECO:0000256" key="1">
    <source>
        <dbReference type="ARBA" id="ARBA00004613"/>
    </source>
</evidence>
<dbReference type="EMBL" id="AB850712">
    <property type="protein sequence ID" value="BAO02092.1"/>
    <property type="molecule type" value="mRNA"/>
</dbReference>